<dbReference type="PANTHER" id="PTHR38886:SF1">
    <property type="entry name" value="NACHT-NTPASE AND P-LOOP NTPASES N-TERMINAL DOMAIN-CONTAINING PROTEIN"/>
    <property type="match status" value="1"/>
</dbReference>
<evidence type="ECO:0000313" key="2">
    <source>
        <dbReference type="Proteomes" id="UP000298061"/>
    </source>
</evidence>
<comment type="caution">
    <text evidence="1">The sequence shown here is derived from an EMBL/GenBank/DDBJ whole genome shotgun (WGS) entry which is preliminary data.</text>
</comment>
<dbReference type="Proteomes" id="UP000298061">
    <property type="component" value="Unassembled WGS sequence"/>
</dbReference>
<protein>
    <recommendedName>
        <fullName evidence="3">Fungal N-terminal domain-containing protein</fullName>
    </recommendedName>
</protein>
<accession>A0A4Y9ZQM2</accession>
<dbReference type="OrthoDB" id="3055369at2759"/>
<keyword evidence="2" id="KW-1185">Reference proteome</keyword>
<reference evidence="1 2" key="1">
    <citation type="submission" date="2019-02" db="EMBL/GenBank/DDBJ databases">
        <title>Genome sequencing of the rare red list fungi Hericium alpestre (H. flagellum).</title>
        <authorList>
            <person name="Buettner E."/>
            <person name="Kellner H."/>
        </authorList>
    </citation>
    <scope>NUCLEOTIDE SEQUENCE [LARGE SCALE GENOMIC DNA]</scope>
    <source>
        <strain evidence="1 2">DSM 108284</strain>
    </source>
</reference>
<dbReference type="AlphaFoldDB" id="A0A4Y9ZQM2"/>
<proteinExistence type="predicted"/>
<organism evidence="1 2">
    <name type="scientific">Hericium alpestre</name>
    <dbReference type="NCBI Taxonomy" id="135208"/>
    <lineage>
        <taxon>Eukaryota</taxon>
        <taxon>Fungi</taxon>
        <taxon>Dikarya</taxon>
        <taxon>Basidiomycota</taxon>
        <taxon>Agaricomycotina</taxon>
        <taxon>Agaricomycetes</taxon>
        <taxon>Russulales</taxon>
        <taxon>Hericiaceae</taxon>
        <taxon>Hericium</taxon>
    </lineage>
</organism>
<dbReference type="EMBL" id="SFCI01001171">
    <property type="protein sequence ID" value="TFY76554.1"/>
    <property type="molecule type" value="Genomic_DNA"/>
</dbReference>
<gene>
    <name evidence="1" type="ORF">EWM64_g7458</name>
</gene>
<dbReference type="PANTHER" id="PTHR38886">
    <property type="entry name" value="SESA DOMAIN-CONTAINING PROTEIN"/>
    <property type="match status" value="1"/>
</dbReference>
<sequence length="225" mass="25324">MAIFAFTVGSLGDIISLIQLAKAVTKALCDSKGSSAEYFDLILEINSVVHTVESVQHELSVRGPDKLAPPVENGLHHAVRICVDLLRRMNEKILAWRRGFSITSWIIGKDAWLRLGWGLFTREELISLRRRLSGQIETMSILLMLCSVRERLDRFSDKQDEHALEIRRKQDELALEIRRIANGHINTTNMDPSDSSNIYDGPVRVSGLPRGESILDLSLFGKFNG</sequence>
<evidence type="ECO:0000313" key="1">
    <source>
        <dbReference type="EMBL" id="TFY76554.1"/>
    </source>
</evidence>
<name>A0A4Y9ZQM2_9AGAM</name>
<evidence type="ECO:0008006" key="3">
    <source>
        <dbReference type="Google" id="ProtNLM"/>
    </source>
</evidence>